<dbReference type="InterPro" id="IPR037203">
    <property type="entry name" value="T3SS_needle-like_sf"/>
</dbReference>
<dbReference type="InterPro" id="IPR021123">
    <property type="entry name" value="T3SS_needle-like"/>
</dbReference>
<dbReference type="GO" id="GO:0015031">
    <property type="term" value="P:protein transport"/>
    <property type="evidence" value="ECO:0007669"/>
    <property type="project" value="InterPro"/>
</dbReference>
<sequence>MDISSAGLGGAINSGFEAISRQTADIQARMSEIANMNSEDQNVAMLEMQFTIGQYNAMIEATSNMVKTLSDSLKSVAQKM</sequence>
<dbReference type="Gene3D" id="1.20.58.90">
    <property type="match status" value="1"/>
</dbReference>
<dbReference type="SUPFAM" id="SSF140129">
    <property type="entry name" value="MxiH-like"/>
    <property type="match status" value="1"/>
</dbReference>
<name>A0A9E2KNS4_9GAMM</name>
<gene>
    <name evidence="1" type="ORF">IAA31_02260</name>
</gene>
<reference evidence="1" key="2">
    <citation type="submission" date="2021-04" db="EMBL/GenBank/DDBJ databases">
        <authorList>
            <person name="Gilroy R."/>
        </authorList>
    </citation>
    <scope>NUCLEOTIDE SEQUENCE</scope>
    <source>
        <strain evidence="1">687</strain>
    </source>
</reference>
<evidence type="ECO:0000313" key="1">
    <source>
        <dbReference type="EMBL" id="MBU3826302.1"/>
    </source>
</evidence>
<evidence type="ECO:0000313" key="2">
    <source>
        <dbReference type="Proteomes" id="UP000824150"/>
    </source>
</evidence>
<dbReference type="Proteomes" id="UP000824150">
    <property type="component" value="Unassembled WGS sequence"/>
</dbReference>
<organism evidence="1 2">
    <name type="scientific">Candidatus Anaerobiospirillum merdipullorum</name>
    <dbReference type="NCBI Taxonomy" id="2838450"/>
    <lineage>
        <taxon>Bacteria</taxon>
        <taxon>Pseudomonadati</taxon>
        <taxon>Pseudomonadota</taxon>
        <taxon>Gammaproteobacteria</taxon>
        <taxon>Aeromonadales</taxon>
        <taxon>Succinivibrionaceae</taxon>
        <taxon>Anaerobiospirillum</taxon>
    </lineage>
</organism>
<accession>A0A9E2KNS4</accession>
<reference evidence="1" key="1">
    <citation type="journal article" date="2021" name="PeerJ">
        <title>Extensive microbial diversity within the chicken gut microbiome revealed by metagenomics and culture.</title>
        <authorList>
            <person name="Gilroy R."/>
            <person name="Ravi A."/>
            <person name="Getino M."/>
            <person name="Pursley I."/>
            <person name="Horton D.L."/>
            <person name="Alikhan N.F."/>
            <person name="Baker D."/>
            <person name="Gharbi K."/>
            <person name="Hall N."/>
            <person name="Watson M."/>
            <person name="Adriaenssens E.M."/>
            <person name="Foster-Nyarko E."/>
            <person name="Jarju S."/>
            <person name="Secka A."/>
            <person name="Antonio M."/>
            <person name="Oren A."/>
            <person name="Chaudhuri R.R."/>
            <person name="La Ragione R."/>
            <person name="Hildebrand F."/>
            <person name="Pallen M.J."/>
        </authorList>
    </citation>
    <scope>NUCLEOTIDE SEQUENCE</scope>
    <source>
        <strain evidence="1">687</strain>
    </source>
</reference>
<dbReference type="Pfam" id="PF09392">
    <property type="entry name" value="T3SS_needle_F"/>
    <property type="match status" value="1"/>
</dbReference>
<protein>
    <submittedName>
        <fullName evidence="1">EscF/YscF/HrpA family type III secretion system needle major subunit</fullName>
    </submittedName>
</protein>
<proteinExistence type="predicted"/>
<dbReference type="AlphaFoldDB" id="A0A9E2KNS4"/>
<comment type="caution">
    <text evidence="1">The sequence shown here is derived from an EMBL/GenBank/DDBJ whole genome shotgun (WGS) entry which is preliminary data.</text>
</comment>
<dbReference type="EMBL" id="JAHLFG010000027">
    <property type="protein sequence ID" value="MBU3826302.1"/>
    <property type="molecule type" value="Genomic_DNA"/>
</dbReference>